<proteinExistence type="predicted"/>
<evidence type="ECO:0000313" key="2">
    <source>
        <dbReference type="Proteomes" id="UP000641954"/>
    </source>
</evidence>
<evidence type="ECO:0000313" key="1">
    <source>
        <dbReference type="EMBL" id="MBD2542549.1"/>
    </source>
</evidence>
<comment type="caution">
    <text evidence="1">The sequence shown here is derived from an EMBL/GenBank/DDBJ whole genome shotgun (WGS) entry which is preliminary data.</text>
</comment>
<sequence length="112" mass="12618">MISLSSFTRENLLTEDLGTYSIRKSSSVSVVASIFLGGDDSMLTDIYSTPECQDQFLWRTLIFQANNLPLAFLTVHYQIKKYYESAAGKSPNFATNSWLRCHLYSFGISIGQ</sequence>
<reference evidence="1 2" key="1">
    <citation type="journal article" date="2020" name="ISME J.">
        <title>Comparative genomics reveals insights into cyanobacterial evolution and habitat adaptation.</title>
        <authorList>
            <person name="Chen M.Y."/>
            <person name="Teng W.K."/>
            <person name="Zhao L."/>
            <person name="Hu C.X."/>
            <person name="Zhou Y.K."/>
            <person name="Han B.P."/>
            <person name="Song L.R."/>
            <person name="Shu W.S."/>
        </authorList>
    </citation>
    <scope>NUCLEOTIDE SEQUENCE [LARGE SCALE GENOMIC DNA]</scope>
    <source>
        <strain evidence="1 2">FACHB-1370</strain>
    </source>
</reference>
<name>A0ABR8E8S6_9CYAN</name>
<dbReference type="RefSeq" id="WP_156331483.1">
    <property type="nucleotide sequence ID" value="NZ_JACJSK010000002.1"/>
</dbReference>
<accession>A0ABR8E8S6</accession>
<organism evidence="1 2">
    <name type="scientific">Planktothricoides raciborskii FACHB-1370</name>
    <dbReference type="NCBI Taxonomy" id="2949576"/>
    <lineage>
        <taxon>Bacteria</taxon>
        <taxon>Bacillati</taxon>
        <taxon>Cyanobacteriota</taxon>
        <taxon>Cyanophyceae</taxon>
        <taxon>Oscillatoriophycideae</taxon>
        <taxon>Oscillatoriales</taxon>
        <taxon>Oscillatoriaceae</taxon>
        <taxon>Planktothricoides</taxon>
    </lineage>
</organism>
<gene>
    <name evidence="1" type="ORF">H6G72_01430</name>
</gene>
<protein>
    <submittedName>
        <fullName evidence="1">Uncharacterized protein</fullName>
    </submittedName>
</protein>
<keyword evidence="2" id="KW-1185">Reference proteome</keyword>
<dbReference type="Proteomes" id="UP000641954">
    <property type="component" value="Unassembled WGS sequence"/>
</dbReference>
<dbReference type="EMBL" id="JACJSK010000002">
    <property type="protein sequence ID" value="MBD2542549.1"/>
    <property type="molecule type" value="Genomic_DNA"/>
</dbReference>